<dbReference type="InterPro" id="IPR050557">
    <property type="entry name" value="RTX_toxin/Mannuronan_C5-epim"/>
</dbReference>
<dbReference type="PANTHER" id="PTHR38340:SF1">
    <property type="entry name" value="S-LAYER PROTEIN"/>
    <property type="match status" value="1"/>
</dbReference>
<dbReference type="GO" id="GO:0005576">
    <property type="term" value="C:extracellular region"/>
    <property type="evidence" value="ECO:0007669"/>
    <property type="project" value="UniProtKB-SubCell"/>
</dbReference>
<keyword evidence="6" id="KW-1185">Reference proteome</keyword>
<dbReference type="Proteomes" id="UP000248311">
    <property type="component" value="Unassembled WGS sequence"/>
</dbReference>
<comment type="caution">
    <text evidence="5">The sequence shown here is derived from an EMBL/GenBank/DDBJ whole genome shotgun (WGS) entry which is preliminary data.</text>
</comment>
<dbReference type="OrthoDB" id="7355596at2"/>
<feature type="domain" description="Haemolysin-type calcium binding-related" evidence="4">
    <location>
        <begin position="775"/>
        <end position="814"/>
    </location>
</feature>
<proteinExistence type="predicted"/>
<evidence type="ECO:0000259" key="4">
    <source>
        <dbReference type="Pfam" id="PF06594"/>
    </source>
</evidence>
<dbReference type="InterPro" id="IPR011049">
    <property type="entry name" value="Serralysin-like_metalloprot_C"/>
</dbReference>
<evidence type="ECO:0000256" key="1">
    <source>
        <dbReference type="ARBA" id="ARBA00004613"/>
    </source>
</evidence>
<organism evidence="5 6">
    <name type="scientific">Pseudoroseicyclus aestuarii</name>
    <dbReference type="NCBI Taxonomy" id="1795041"/>
    <lineage>
        <taxon>Bacteria</taxon>
        <taxon>Pseudomonadati</taxon>
        <taxon>Pseudomonadota</taxon>
        <taxon>Alphaproteobacteria</taxon>
        <taxon>Rhodobacterales</taxon>
        <taxon>Paracoccaceae</taxon>
        <taxon>Pseudoroseicyclus</taxon>
    </lineage>
</organism>
<dbReference type="RefSeq" id="WP_146227513.1">
    <property type="nucleotide sequence ID" value="NZ_QJTE01000005.1"/>
</dbReference>
<feature type="compositionally biased region" description="Polar residues" evidence="3">
    <location>
        <begin position="1"/>
        <end position="19"/>
    </location>
</feature>
<sequence length="1075" mass="109291">MANISGDANGNLLNGSNGPDTIYGGGGNDTLSGHGGNDRLFGGPGVDLFIGGQGADYLDGGAGYDEALYYLENGPGGIYADMTTNQVIDSFGNTDTLVSIEEIRGTDRGDTVLGSNGGDFIFGRGGNDRIDGRAGDDKLVGDQGNDTLIGGAGLDLATYNFDSGPNGVRVDLMNNTATDSWGGTDTLYGIEYVRGSERGDVLLGTNTGNTDQLFGGGGGDYLDGRDGSNLIFTGSGNDRIVIGTTAQDARDTVVIDGTGSKTVTGSGAAGSRYAHHLVFELNEAVNVNLATGIATSANMRLDFTQANHFLEVGGSAYDDTLVGGNTRHDYLEWFVGNQGNDTIDGGGGQHDTIVYDDEVWNGSVNPVTGERVYGTQGVVVDLASGVGRDSFGGTDTLRNIDDIRATDLADTLYGTAGTNFFWGLDGDDLIDGRGGVDAVFYGEDYLRGGTAGVTVNLGAGSATDGYGGTDRLVSIEDAYGTDKADEITGSAAANRLTGYAGNDLLAGQEGNDLMLGGTGADRLYGGGGDDELWGEAGADLIDGGAGSDLVRYANSAARVVVDLAGGTAQDGFGSTDRLVDIERAHGSAFGDRLAGTEGGNRLFGLAGTDELVGRGGDDILVGGAGNDVLYGGSGDDQLLGDAGSDLLNGGAGQDMIRYRTAAQGIFVDLAAGTATDGLGGTDRLAGIEVVHAGDHGDTLAGGSGDDVLYGFGAADTLMGGGGSDTLIGGAGNDRYVFTADAAFDMVFDQGGGTDRVVFRNYMAENARITDAGYGLGINFVGTGDVLVVNGGMSAGANAVEEFEFADGTVWSLATMLDNIGQRGSARSVTRSAGDDSLTGRDAMADNLSGAGGNDILSGLGGDDRLAGEAGADVVYGGGGSDILTGGTGNDRLYGGDVASDLRDTIYGEAGDDYIDGSWGNDLLQGGTGNDTVEGGFGADTVIGNEGADTLTGGAFGDELFGNDGFDFLNGGFGSDRLNGGAGGDRFFHLGVRDHGNDWIQDYDAREGDVLEYGGTANLSRFQVNYAETANAGAAGTAEAFVIDRATGEILWALVDGAAQEEITLRLNGQDYDLTA</sequence>
<gene>
    <name evidence="5" type="ORF">DFP88_10588</name>
</gene>
<keyword evidence="2" id="KW-0964">Secreted</keyword>
<accession>A0A318SPI5</accession>
<dbReference type="PROSITE" id="PS00330">
    <property type="entry name" value="HEMOLYSIN_CALCIUM"/>
    <property type="match status" value="9"/>
</dbReference>
<dbReference type="Gene3D" id="2.150.10.10">
    <property type="entry name" value="Serralysin-like metalloprotease, C-terminal"/>
    <property type="match status" value="10"/>
</dbReference>
<feature type="region of interest" description="Disordered" evidence="3">
    <location>
        <begin position="1"/>
        <end position="29"/>
    </location>
</feature>
<dbReference type="PRINTS" id="PR00313">
    <property type="entry name" value="CABNDNGRPT"/>
</dbReference>
<dbReference type="InterPro" id="IPR001343">
    <property type="entry name" value="Hemolysn_Ca-bd"/>
</dbReference>
<dbReference type="InterPro" id="IPR018511">
    <property type="entry name" value="Hemolysin-typ_Ca-bd_CS"/>
</dbReference>
<dbReference type="PANTHER" id="PTHR38340">
    <property type="entry name" value="S-LAYER PROTEIN"/>
    <property type="match status" value="1"/>
</dbReference>
<name>A0A318SPI5_9RHOB</name>
<comment type="subcellular location">
    <subcellularLocation>
        <location evidence="1">Secreted</location>
    </subcellularLocation>
</comment>
<dbReference type="Pfam" id="PF06594">
    <property type="entry name" value="HCBP_related"/>
    <property type="match status" value="1"/>
</dbReference>
<evidence type="ECO:0000256" key="3">
    <source>
        <dbReference type="SAM" id="MobiDB-lite"/>
    </source>
</evidence>
<evidence type="ECO:0000256" key="2">
    <source>
        <dbReference type="ARBA" id="ARBA00022525"/>
    </source>
</evidence>
<dbReference type="SUPFAM" id="SSF51120">
    <property type="entry name" value="beta-Roll"/>
    <property type="match status" value="7"/>
</dbReference>
<evidence type="ECO:0000313" key="5">
    <source>
        <dbReference type="EMBL" id="PYE82248.1"/>
    </source>
</evidence>
<dbReference type="InterPro" id="IPR010566">
    <property type="entry name" value="Haemolys_ca-bd"/>
</dbReference>
<evidence type="ECO:0000313" key="6">
    <source>
        <dbReference type="Proteomes" id="UP000248311"/>
    </source>
</evidence>
<dbReference type="Pfam" id="PF00353">
    <property type="entry name" value="HemolysinCabind"/>
    <property type="match status" value="14"/>
</dbReference>
<dbReference type="GO" id="GO:0005509">
    <property type="term" value="F:calcium ion binding"/>
    <property type="evidence" value="ECO:0007669"/>
    <property type="project" value="InterPro"/>
</dbReference>
<protein>
    <submittedName>
        <fullName evidence="5">Hemolysin type calcium-binding protein</fullName>
    </submittedName>
</protein>
<dbReference type="EMBL" id="QJTE01000005">
    <property type="protein sequence ID" value="PYE82248.1"/>
    <property type="molecule type" value="Genomic_DNA"/>
</dbReference>
<dbReference type="AlphaFoldDB" id="A0A318SPI5"/>
<reference evidence="5 6" key="1">
    <citation type="submission" date="2018-06" db="EMBL/GenBank/DDBJ databases">
        <title>Genomic Encyclopedia of Type Strains, Phase III (KMG-III): the genomes of soil and plant-associated and newly described type strains.</title>
        <authorList>
            <person name="Whitman W."/>
        </authorList>
    </citation>
    <scope>NUCLEOTIDE SEQUENCE [LARGE SCALE GENOMIC DNA]</scope>
    <source>
        <strain evidence="5 6">CECT 9025</strain>
    </source>
</reference>